<reference evidence="2" key="1">
    <citation type="journal article" date="2023" name="Front. Plant Sci.">
        <title>Chromosomal-level genome assembly of Melastoma candidum provides insights into trichome evolution.</title>
        <authorList>
            <person name="Zhong Y."/>
            <person name="Wu W."/>
            <person name="Sun C."/>
            <person name="Zou P."/>
            <person name="Liu Y."/>
            <person name="Dai S."/>
            <person name="Zhou R."/>
        </authorList>
    </citation>
    <scope>NUCLEOTIDE SEQUENCE [LARGE SCALE GENOMIC DNA]</scope>
</reference>
<evidence type="ECO:0000313" key="2">
    <source>
        <dbReference type="Proteomes" id="UP001057402"/>
    </source>
</evidence>
<proteinExistence type="predicted"/>
<gene>
    <name evidence="1" type="ORF">MLD38_001301</name>
</gene>
<protein>
    <submittedName>
        <fullName evidence="1">Uncharacterized protein</fullName>
    </submittedName>
</protein>
<dbReference type="EMBL" id="CM042880">
    <property type="protein sequence ID" value="KAI4389036.1"/>
    <property type="molecule type" value="Genomic_DNA"/>
</dbReference>
<organism evidence="1 2">
    <name type="scientific">Melastoma candidum</name>
    <dbReference type="NCBI Taxonomy" id="119954"/>
    <lineage>
        <taxon>Eukaryota</taxon>
        <taxon>Viridiplantae</taxon>
        <taxon>Streptophyta</taxon>
        <taxon>Embryophyta</taxon>
        <taxon>Tracheophyta</taxon>
        <taxon>Spermatophyta</taxon>
        <taxon>Magnoliopsida</taxon>
        <taxon>eudicotyledons</taxon>
        <taxon>Gunneridae</taxon>
        <taxon>Pentapetalae</taxon>
        <taxon>rosids</taxon>
        <taxon>malvids</taxon>
        <taxon>Myrtales</taxon>
        <taxon>Melastomataceae</taxon>
        <taxon>Melastomatoideae</taxon>
        <taxon>Melastomateae</taxon>
        <taxon>Melastoma</taxon>
    </lineage>
</organism>
<dbReference type="Proteomes" id="UP001057402">
    <property type="component" value="Chromosome 1"/>
</dbReference>
<accession>A0ACB9SET0</accession>
<name>A0ACB9SET0_9MYRT</name>
<keyword evidence="2" id="KW-1185">Reference proteome</keyword>
<evidence type="ECO:0000313" key="1">
    <source>
        <dbReference type="EMBL" id="KAI4389036.1"/>
    </source>
</evidence>
<comment type="caution">
    <text evidence="1">The sequence shown here is derived from an EMBL/GenBank/DDBJ whole genome shotgun (WGS) entry which is preliminary data.</text>
</comment>
<sequence length="356" mass="39690">MIGNGSIHFPEMSAELREDKRRARRYSTGSTISRYLGPLPGSCHDFCKYKNGKKEAQPGIRSVISHGRIEMKQPSGGRGSEEQITLIGIIKEEHKANKMNSATETRKKANSSRQHKSTMQRIPPSSQGSMKPKGTNTLLRVPSESRGLPAKVKPIVSNGTRKSTGCSIHSLAPPEARKTNKEEQSKGDNRAEVQGEELYSNDGKVENAASESTNYYSSCSFYDFAELDEVNATGKEDEAKVNQSIEDACRAEKLNFKREKVNGLKPLIHSPRWLKFRRPSDEDKNEDCGYLSDPGCMKVDLRHWQLQEKEATRLLNDIIEETAAELSRTQKSKVKALVGAFETVISLQDVDPSSNM</sequence>